<evidence type="ECO:0000313" key="3">
    <source>
        <dbReference type="Proteomes" id="UP000829354"/>
    </source>
</evidence>
<gene>
    <name evidence="2" type="ORF">L5515_015364</name>
</gene>
<feature type="compositionally biased region" description="Basic and acidic residues" evidence="1">
    <location>
        <begin position="250"/>
        <end position="276"/>
    </location>
</feature>
<feature type="compositionally biased region" description="Basic and acidic residues" evidence="1">
    <location>
        <begin position="356"/>
        <end position="378"/>
    </location>
</feature>
<dbReference type="AlphaFoldDB" id="A0AAE9EDZ2"/>
<feature type="compositionally biased region" description="Acidic residues" evidence="1">
    <location>
        <begin position="277"/>
        <end position="286"/>
    </location>
</feature>
<feature type="region of interest" description="Disordered" evidence="1">
    <location>
        <begin position="250"/>
        <end position="378"/>
    </location>
</feature>
<sequence>MSQENGGEDALELELRARIMELRRTIRGLERQRRVVLPMVLEPMVVALFYQMAFEESQRQRIELDTAERFYRDTYPNLLERLNLQEENDEVQEDLLDEEHLNAVLEVFHYLQQRGQLPPEIPEVPVNPVEVPPLENVQIPPPPLAIRQFPVAEARGNPVVAPQQLGDQEFRERFLEAERHAERRAAAQINLFPPNLIRLERLARRRIENMNAAPLVREQILARQRRVEAAAHRENQDPENFIQVIRAEHRQNQDEPRQEDQEGPENRNPEEPRQEEGPENQEDPENEPQILLDGRRPAVTAPEAPVVERPAPEEQREVVGLEGQREAQPGEQPDPNVFFIPPERRVGDDGVPLPRNQDEPRQEDLEGQENRRPEEPRQ</sequence>
<dbReference type="Proteomes" id="UP000829354">
    <property type="component" value="Chromosome II"/>
</dbReference>
<evidence type="ECO:0000313" key="2">
    <source>
        <dbReference type="EMBL" id="UMM19965.1"/>
    </source>
</evidence>
<dbReference type="EMBL" id="CP092621">
    <property type="protein sequence ID" value="UMM19965.1"/>
    <property type="molecule type" value="Genomic_DNA"/>
</dbReference>
<feature type="compositionally biased region" description="Low complexity" evidence="1">
    <location>
        <begin position="297"/>
        <end position="309"/>
    </location>
</feature>
<keyword evidence="3" id="KW-1185">Reference proteome</keyword>
<proteinExistence type="predicted"/>
<reference evidence="2 3" key="1">
    <citation type="submission" date="2022-04" db="EMBL/GenBank/DDBJ databases">
        <title>Chromosome-level reference genomes for two strains of Caenorhabditis briggsae: an improved platform for comparative genomics.</title>
        <authorList>
            <person name="Stevens L."/>
            <person name="Andersen E."/>
        </authorList>
    </citation>
    <scope>NUCLEOTIDE SEQUENCE [LARGE SCALE GENOMIC DNA]</scope>
    <source>
        <strain evidence="2">VX34</strain>
        <tissue evidence="2">Whole-organism</tissue>
    </source>
</reference>
<organism evidence="2 3">
    <name type="scientific">Caenorhabditis briggsae</name>
    <dbReference type="NCBI Taxonomy" id="6238"/>
    <lineage>
        <taxon>Eukaryota</taxon>
        <taxon>Metazoa</taxon>
        <taxon>Ecdysozoa</taxon>
        <taxon>Nematoda</taxon>
        <taxon>Chromadorea</taxon>
        <taxon>Rhabditida</taxon>
        <taxon>Rhabditina</taxon>
        <taxon>Rhabditomorpha</taxon>
        <taxon>Rhabditoidea</taxon>
        <taxon>Rhabditidae</taxon>
        <taxon>Peloderinae</taxon>
        <taxon>Caenorhabditis</taxon>
    </lineage>
</organism>
<feature type="compositionally biased region" description="Basic and acidic residues" evidence="1">
    <location>
        <begin position="310"/>
        <end position="325"/>
    </location>
</feature>
<accession>A0AAE9EDZ2</accession>
<protein>
    <submittedName>
        <fullName evidence="2">Uncharacterized protein</fullName>
    </submittedName>
</protein>
<name>A0AAE9EDZ2_CAEBR</name>
<evidence type="ECO:0000256" key="1">
    <source>
        <dbReference type="SAM" id="MobiDB-lite"/>
    </source>
</evidence>